<feature type="transmembrane region" description="Helical" evidence="9">
    <location>
        <begin position="578"/>
        <end position="598"/>
    </location>
</feature>
<evidence type="ECO:0000256" key="8">
    <source>
        <dbReference type="ARBA" id="ARBA00023303"/>
    </source>
</evidence>
<organism evidence="11 12">
    <name type="scientific">Paragonimus heterotremus</name>
    <dbReference type="NCBI Taxonomy" id="100268"/>
    <lineage>
        <taxon>Eukaryota</taxon>
        <taxon>Metazoa</taxon>
        <taxon>Spiralia</taxon>
        <taxon>Lophotrochozoa</taxon>
        <taxon>Platyhelminthes</taxon>
        <taxon>Trematoda</taxon>
        <taxon>Digenea</taxon>
        <taxon>Plagiorchiida</taxon>
        <taxon>Troglotremata</taxon>
        <taxon>Troglotrematidae</taxon>
        <taxon>Paragonimus</taxon>
    </lineage>
</organism>
<feature type="compositionally biased region" description="Polar residues" evidence="10">
    <location>
        <begin position="347"/>
        <end position="363"/>
    </location>
</feature>
<feature type="transmembrane region" description="Helical" evidence="9">
    <location>
        <begin position="229"/>
        <end position="254"/>
    </location>
</feature>
<evidence type="ECO:0000313" key="12">
    <source>
        <dbReference type="Proteomes" id="UP000748531"/>
    </source>
</evidence>
<dbReference type="InterPro" id="IPR000990">
    <property type="entry name" value="Innexin"/>
</dbReference>
<gene>
    <name evidence="9" type="primary">inx</name>
    <name evidence="11" type="ORF">PHET_00061</name>
</gene>
<dbReference type="AlphaFoldDB" id="A0A8J4TK64"/>
<evidence type="ECO:0000313" key="11">
    <source>
        <dbReference type="EMBL" id="KAF5406414.1"/>
    </source>
</evidence>
<evidence type="ECO:0000256" key="5">
    <source>
        <dbReference type="ARBA" id="ARBA00022989"/>
    </source>
</evidence>
<evidence type="ECO:0000256" key="2">
    <source>
        <dbReference type="ARBA" id="ARBA00022448"/>
    </source>
</evidence>
<feature type="compositionally biased region" description="Basic and acidic residues" evidence="10">
    <location>
        <begin position="378"/>
        <end position="387"/>
    </location>
</feature>
<dbReference type="GO" id="GO:0005886">
    <property type="term" value="C:plasma membrane"/>
    <property type="evidence" value="ECO:0007669"/>
    <property type="project" value="UniProtKB-SubCell"/>
</dbReference>
<evidence type="ECO:0000256" key="7">
    <source>
        <dbReference type="ARBA" id="ARBA00023136"/>
    </source>
</evidence>
<evidence type="ECO:0000256" key="6">
    <source>
        <dbReference type="ARBA" id="ARBA00023065"/>
    </source>
</evidence>
<keyword evidence="12" id="KW-1185">Reference proteome</keyword>
<dbReference type="Pfam" id="PF00876">
    <property type="entry name" value="Innexin"/>
    <property type="match status" value="2"/>
</dbReference>
<comment type="function">
    <text evidence="9">Structural component of the gap junctions.</text>
</comment>
<evidence type="ECO:0000256" key="4">
    <source>
        <dbReference type="ARBA" id="ARBA00022692"/>
    </source>
</evidence>
<dbReference type="OrthoDB" id="5867527at2759"/>
<name>A0A8J4TK64_9TREM</name>
<keyword evidence="4 9" id="KW-0812">Transmembrane</keyword>
<dbReference type="GO" id="GO:0034220">
    <property type="term" value="P:monoatomic ion transmembrane transport"/>
    <property type="evidence" value="ECO:0007669"/>
    <property type="project" value="UniProtKB-KW"/>
</dbReference>
<dbReference type="PRINTS" id="PR01262">
    <property type="entry name" value="INNEXIN"/>
</dbReference>
<dbReference type="Proteomes" id="UP000748531">
    <property type="component" value="Unassembled WGS sequence"/>
</dbReference>
<dbReference type="GO" id="GO:0005921">
    <property type="term" value="C:gap junction"/>
    <property type="evidence" value="ECO:0007669"/>
    <property type="project" value="UniProtKB-UniRule"/>
</dbReference>
<reference evidence="11" key="1">
    <citation type="submission" date="2019-05" db="EMBL/GenBank/DDBJ databases">
        <title>Annotation for the trematode Paragonimus heterotremus.</title>
        <authorList>
            <person name="Choi Y.-J."/>
        </authorList>
    </citation>
    <scope>NUCLEOTIDE SEQUENCE</scope>
    <source>
        <strain evidence="11">LC</strain>
    </source>
</reference>
<keyword evidence="6 9" id="KW-0406">Ion transport</keyword>
<comment type="caution">
    <text evidence="11">The sequence shown here is derived from an EMBL/GenBank/DDBJ whole genome shotgun (WGS) entry which is preliminary data.</text>
</comment>
<dbReference type="PANTHER" id="PTHR11893">
    <property type="entry name" value="INNEXIN"/>
    <property type="match status" value="1"/>
</dbReference>
<comment type="caution">
    <text evidence="9">Lacks conserved residue(s) required for the propagation of feature annotation.</text>
</comment>
<evidence type="ECO:0000256" key="9">
    <source>
        <dbReference type="RuleBase" id="RU010713"/>
    </source>
</evidence>
<keyword evidence="2 9" id="KW-0813">Transport</keyword>
<proteinExistence type="inferred from homology"/>
<accession>A0A8J4TK64</accession>
<comment type="similarity">
    <text evidence="9">Belongs to the pannexin family.</text>
</comment>
<evidence type="ECO:0000256" key="10">
    <source>
        <dbReference type="SAM" id="MobiDB-lite"/>
    </source>
</evidence>
<keyword evidence="8 9" id="KW-0407">Ion channel</keyword>
<evidence type="ECO:0000256" key="1">
    <source>
        <dbReference type="ARBA" id="ARBA00004651"/>
    </source>
</evidence>
<comment type="subcellular location">
    <subcellularLocation>
        <location evidence="1 9">Cell membrane</location>
        <topology evidence="1 9">Multi-pass membrane protein</topology>
    </subcellularLocation>
</comment>
<dbReference type="EMBL" id="LUCH01000013">
    <property type="protein sequence ID" value="KAF5406414.1"/>
    <property type="molecule type" value="Genomic_DNA"/>
</dbReference>
<keyword evidence="3" id="KW-1003">Cell membrane</keyword>
<protein>
    <recommendedName>
        <fullName evidence="9">Innexin</fullName>
    </recommendedName>
</protein>
<feature type="region of interest" description="Disordered" evidence="10">
    <location>
        <begin position="461"/>
        <end position="490"/>
    </location>
</feature>
<keyword evidence="7 9" id="KW-0472">Membrane</keyword>
<evidence type="ECO:0000256" key="3">
    <source>
        <dbReference type="ARBA" id="ARBA00022475"/>
    </source>
</evidence>
<dbReference type="PROSITE" id="PS51013">
    <property type="entry name" value="PANNEXIN"/>
    <property type="match status" value="1"/>
</dbReference>
<feature type="compositionally biased region" description="Polar residues" evidence="10">
    <location>
        <begin position="478"/>
        <end position="490"/>
    </location>
</feature>
<keyword evidence="5 9" id="KW-1133">Transmembrane helix</keyword>
<sequence>MGEVHQQTIQADDLLLTENTAECCCGQQIIEENEKWAILRDDSQVSEQSSSGCQWSAEENILKRQFTTETLKLDNAFIYSGMHDTPILHRPYFYDQYDYEYGFAPSPIHHSPGLGHSFSRHRTKMGGDPTLILSLVRWARIGSSRLTGDDDHIDRLNYQITSLLLLLLVALTGMRQYLSHLPLQCWIPQEFSRSWEEYAENFCWVTNTYFANIHAQLPGPDETRQIVRYYQWATFVLAVQAAGFLLPCIIWRLLQNYSGFHVHRIMRNAMQVNCAPVTSVQPAAQALARYMDAVIYQRQYKVWQRYSDKHPEIVQTLKCSSVDQTRADNSVVQFHGPLEPTTTTMAQTESTNYRSASRGTVTRSYRKPPAPLPPMGKQDIESSDLKRHSQLTKQSNHTNRMDKKYRKQETHKCLCSTNFHRICCHCLPSCLTTSDRPADSQSIKTTQDTKLESVCLESDSPGELMENFNESKGDYRSSSEPPATLPSFNSRNSRYRLPCWANRHRTTEGRPKSLDSKNKRSKLTKLPQVETARTEILIDPKATRHQRSLRLTRQCRVLWYTLQCVLPLNLFLEKVYVFLWFWMIFVGLLTVYSLFKWLSRLSIPQSRHDFVHKFLIPWKFPIGCEQQLDRQIFKVFVETYLDRNGVFILWLVSTNVNELVTGELISALWDLFKEKIHKTRSSEFGWKPPVVTADKPKTVFECCTSANYGSLQKPDPHSRPTMFEPHTIRWYSDIQLANAVPSYYPSPKQRGIRIKAPDIPSNVPIPSVVKKPQEVLPGIQPPGSNDNQICKAFLDSSLDSIV</sequence>
<dbReference type="PANTHER" id="PTHR11893:SF36">
    <property type="entry name" value="INNEXIN-5"/>
    <property type="match status" value="1"/>
</dbReference>
<feature type="region of interest" description="Disordered" evidence="10">
    <location>
        <begin position="347"/>
        <end position="403"/>
    </location>
</feature>